<keyword evidence="2" id="KW-1185">Reference proteome</keyword>
<sequence length="49" mass="4906">MSGTWPALVPLVAGAVAYGRAAGCGLAASGGRGGVRRRPWRGWPACSPP</sequence>
<dbReference type="Proteomes" id="UP000533017">
    <property type="component" value="Unassembled WGS sequence"/>
</dbReference>
<evidence type="ECO:0000313" key="1">
    <source>
        <dbReference type="EMBL" id="NYH84889.1"/>
    </source>
</evidence>
<proteinExistence type="predicted"/>
<evidence type="ECO:0000313" key="2">
    <source>
        <dbReference type="Proteomes" id="UP000533017"/>
    </source>
</evidence>
<reference evidence="1 2" key="1">
    <citation type="submission" date="2020-07" db="EMBL/GenBank/DDBJ databases">
        <title>Sequencing the genomes of 1000 actinobacteria strains.</title>
        <authorList>
            <person name="Klenk H.-P."/>
        </authorList>
    </citation>
    <scope>NUCLEOTIDE SEQUENCE [LARGE SCALE GENOMIC DNA]</scope>
    <source>
        <strain evidence="1 2">DSM 45117</strain>
    </source>
</reference>
<comment type="caution">
    <text evidence="1">The sequence shown here is derived from an EMBL/GenBank/DDBJ whole genome shotgun (WGS) entry which is preliminary data.</text>
</comment>
<dbReference type="EMBL" id="JACBZA010000001">
    <property type="protein sequence ID" value="NYH84889.1"/>
    <property type="molecule type" value="Genomic_DNA"/>
</dbReference>
<name>A0ABX2S6F5_9ACTN</name>
<gene>
    <name evidence="1" type="ORF">FHR37_003740</name>
</gene>
<dbReference type="RefSeq" id="WP_237768575.1">
    <property type="nucleotide sequence ID" value="NZ_FOOI01000002.1"/>
</dbReference>
<organism evidence="1 2">
    <name type="scientific">Actinopolymorpha cephalotaxi</name>
    <dbReference type="NCBI Taxonomy" id="504797"/>
    <lineage>
        <taxon>Bacteria</taxon>
        <taxon>Bacillati</taxon>
        <taxon>Actinomycetota</taxon>
        <taxon>Actinomycetes</taxon>
        <taxon>Propionibacteriales</taxon>
        <taxon>Actinopolymorphaceae</taxon>
        <taxon>Actinopolymorpha</taxon>
    </lineage>
</organism>
<accession>A0ABX2S6F5</accession>
<protein>
    <submittedName>
        <fullName evidence="1">Uncharacterized protein</fullName>
    </submittedName>
</protein>